<dbReference type="EMBL" id="KN817541">
    <property type="protein sequence ID" value="KJA23671.1"/>
    <property type="molecule type" value="Genomic_DNA"/>
</dbReference>
<evidence type="ECO:0000313" key="3">
    <source>
        <dbReference type="Proteomes" id="UP000054270"/>
    </source>
</evidence>
<protein>
    <submittedName>
        <fullName evidence="2">Uncharacterized protein</fullName>
    </submittedName>
</protein>
<name>A0A0D2P4V8_HYPSF</name>
<keyword evidence="1" id="KW-1133">Transmembrane helix</keyword>
<keyword evidence="3" id="KW-1185">Reference proteome</keyword>
<proteinExistence type="predicted"/>
<feature type="transmembrane region" description="Helical" evidence="1">
    <location>
        <begin position="23"/>
        <end position="43"/>
    </location>
</feature>
<feature type="transmembrane region" description="Helical" evidence="1">
    <location>
        <begin position="50"/>
        <end position="71"/>
    </location>
</feature>
<keyword evidence="1" id="KW-0472">Membrane</keyword>
<gene>
    <name evidence="2" type="ORF">HYPSUDRAFT_569224</name>
</gene>
<evidence type="ECO:0000313" key="2">
    <source>
        <dbReference type="EMBL" id="KJA23671.1"/>
    </source>
</evidence>
<reference evidence="3" key="1">
    <citation type="submission" date="2014-04" db="EMBL/GenBank/DDBJ databases">
        <title>Evolutionary Origins and Diversification of the Mycorrhizal Mutualists.</title>
        <authorList>
            <consortium name="DOE Joint Genome Institute"/>
            <consortium name="Mycorrhizal Genomics Consortium"/>
            <person name="Kohler A."/>
            <person name="Kuo A."/>
            <person name="Nagy L.G."/>
            <person name="Floudas D."/>
            <person name="Copeland A."/>
            <person name="Barry K.W."/>
            <person name="Cichocki N."/>
            <person name="Veneault-Fourrey C."/>
            <person name="LaButti K."/>
            <person name="Lindquist E.A."/>
            <person name="Lipzen A."/>
            <person name="Lundell T."/>
            <person name="Morin E."/>
            <person name="Murat C."/>
            <person name="Riley R."/>
            <person name="Ohm R."/>
            <person name="Sun H."/>
            <person name="Tunlid A."/>
            <person name="Henrissat B."/>
            <person name="Grigoriev I.V."/>
            <person name="Hibbett D.S."/>
            <person name="Martin F."/>
        </authorList>
    </citation>
    <scope>NUCLEOTIDE SEQUENCE [LARGE SCALE GENOMIC DNA]</scope>
    <source>
        <strain evidence="3">FD-334 SS-4</strain>
    </source>
</reference>
<sequence length="139" mass="16358">MLSKYARCALYPLYPSLSITMRLRGFIFLFSVLWVIPAIPVFVRDMRLCSFFFFFLWWCDVVMWGAVWFAGARCRALAVHFARRPQTRVSRSSALRRGVHLPWTRRRGAVVAVQSSLYHGRIRYSPFLCAVIFICRDLR</sequence>
<organism evidence="2 3">
    <name type="scientific">Hypholoma sublateritium (strain FD-334 SS-4)</name>
    <dbReference type="NCBI Taxonomy" id="945553"/>
    <lineage>
        <taxon>Eukaryota</taxon>
        <taxon>Fungi</taxon>
        <taxon>Dikarya</taxon>
        <taxon>Basidiomycota</taxon>
        <taxon>Agaricomycotina</taxon>
        <taxon>Agaricomycetes</taxon>
        <taxon>Agaricomycetidae</taxon>
        <taxon>Agaricales</taxon>
        <taxon>Agaricineae</taxon>
        <taxon>Strophariaceae</taxon>
        <taxon>Hypholoma</taxon>
    </lineage>
</organism>
<accession>A0A0D2P4V8</accession>
<keyword evidence="1" id="KW-0812">Transmembrane</keyword>
<evidence type="ECO:0000256" key="1">
    <source>
        <dbReference type="SAM" id="Phobius"/>
    </source>
</evidence>
<dbReference type="Proteomes" id="UP000054270">
    <property type="component" value="Unassembled WGS sequence"/>
</dbReference>
<dbReference type="AlphaFoldDB" id="A0A0D2P4V8"/>